<organism evidence="2 3">
    <name type="scientific">Salarchaeum japonicum</name>
    <dbReference type="NCBI Taxonomy" id="555573"/>
    <lineage>
        <taxon>Archaea</taxon>
        <taxon>Methanobacteriati</taxon>
        <taxon>Methanobacteriota</taxon>
        <taxon>Stenosarchaea group</taxon>
        <taxon>Halobacteria</taxon>
        <taxon>Halobacteriales</taxon>
        <taxon>Halobacteriaceae</taxon>
    </lineage>
</organism>
<sequence>MVCVSIQTTRYSRGRRVHTLVSCPFCGHDFQPNEPRWKHLLDEHDPEDAGLTPAGEIAPGHDAPLFGGVQR</sequence>
<evidence type="ECO:0000259" key="1">
    <source>
        <dbReference type="PROSITE" id="PS00028"/>
    </source>
</evidence>
<name>A0AAV3T0W9_9EURY</name>
<evidence type="ECO:0000313" key="2">
    <source>
        <dbReference type="EMBL" id="GAA0651846.1"/>
    </source>
</evidence>
<comment type="caution">
    <text evidence="2">The sequence shown here is derived from an EMBL/GenBank/DDBJ whole genome shotgun (WGS) entry which is preliminary data.</text>
</comment>
<keyword evidence="3" id="KW-1185">Reference proteome</keyword>
<evidence type="ECO:0000313" key="3">
    <source>
        <dbReference type="Proteomes" id="UP001500194"/>
    </source>
</evidence>
<dbReference type="AlphaFoldDB" id="A0AAV3T0W9"/>
<accession>A0AAV3T0W9</accession>
<feature type="domain" description="C2H2-type" evidence="1">
    <location>
        <begin position="23"/>
        <end position="44"/>
    </location>
</feature>
<proteinExistence type="predicted"/>
<dbReference type="InterPro" id="IPR013087">
    <property type="entry name" value="Znf_C2H2_type"/>
</dbReference>
<gene>
    <name evidence="2" type="ORF">GCM10009019_13600</name>
</gene>
<reference evidence="2 3" key="1">
    <citation type="journal article" date="2019" name="Int. J. Syst. Evol. Microbiol.">
        <title>The Global Catalogue of Microorganisms (GCM) 10K type strain sequencing project: providing services to taxonomists for standard genome sequencing and annotation.</title>
        <authorList>
            <consortium name="The Broad Institute Genomics Platform"/>
            <consortium name="The Broad Institute Genome Sequencing Center for Infectious Disease"/>
            <person name="Wu L."/>
            <person name="Ma J."/>
        </authorList>
    </citation>
    <scope>NUCLEOTIDE SEQUENCE [LARGE SCALE GENOMIC DNA]</scope>
    <source>
        <strain evidence="2 3">JCM 16327</strain>
    </source>
</reference>
<dbReference type="EMBL" id="BAAADU010000002">
    <property type="protein sequence ID" value="GAA0651846.1"/>
    <property type="molecule type" value="Genomic_DNA"/>
</dbReference>
<dbReference type="Proteomes" id="UP001500194">
    <property type="component" value="Unassembled WGS sequence"/>
</dbReference>
<dbReference type="PROSITE" id="PS00028">
    <property type="entry name" value="ZINC_FINGER_C2H2_1"/>
    <property type="match status" value="1"/>
</dbReference>
<protein>
    <recommendedName>
        <fullName evidence="1">C2H2-type domain-containing protein</fullName>
    </recommendedName>
</protein>